<dbReference type="EMBL" id="JAZDRO010000001">
    <property type="protein sequence ID" value="MEE2565726.1"/>
    <property type="molecule type" value="Genomic_DNA"/>
</dbReference>
<evidence type="ECO:0000259" key="12">
    <source>
        <dbReference type="Pfam" id="PF08334"/>
    </source>
</evidence>
<protein>
    <recommendedName>
        <fullName evidence="3">Type II secretion system core protein G</fullName>
    </recommendedName>
</protein>
<dbReference type="InterPro" id="IPR045584">
    <property type="entry name" value="Pilin-like"/>
</dbReference>
<reference evidence="13 14" key="1">
    <citation type="submission" date="2024-01" db="EMBL/GenBank/DDBJ databases">
        <title>Hyphobacterium bacterium isolated from marine sediment.</title>
        <authorList>
            <person name="Zhao S."/>
        </authorList>
    </citation>
    <scope>NUCLEOTIDE SEQUENCE [LARGE SCALE GENOMIC DNA]</scope>
    <source>
        <strain evidence="13 14">Y60-23</strain>
    </source>
</reference>
<proteinExistence type="inferred from homology"/>
<evidence type="ECO:0000256" key="11">
    <source>
        <dbReference type="SAM" id="Phobius"/>
    </source>
</evidence>
<evidence type="ECO:0000313" key="14">
    <source>
        <dbReference type="Proteomes" id="UP001310692"/>
    </source>
</evidence>
<evidence type="ECO:0000256" key="5">
    <source>
        <dbReference type="ARBA" id="ARBA00022481"/>
    </source>
</evidence>
<evidence type="ECO:0000256" key="1">
    <source>
        <dbReference type="ARBA" id="ARBA00004377"/>
    </source>
</evidence>
<keyword evidence="9 11" id="KW-0472">Membrane</keyword>
<keyword evidence="4" id="KW-1003">Cell membrane</keyword>
<accession>A0ABU7LW73</accession>
<evidence type="ECO:0000256" key="2">
    <source>
        <dbReference type="ARBA" id="ARBA00009984"/>
    </source>
</evidence>
<feature type="region of interest" description="Disordered" evidence="10">
    <location>
        <begin position="131"/>
        <end position="150"/>
    </location>
</feature>
<gene>
    <name evidence="13" type="primary">gspG</name>
    <name evidence="13" type="ORF">V0U35_03460</name>
</gene>
<evidence type="ECO:0000256" key="9">
    <source>
        <dbReference type="ARBA" id="ARBA00023136"/>
    </source>
</evidence>
<comment type="similarity">
    <text evidence="2">Belongs to the GSP G family.</text>
</comment>
<dbReference type="InterPro" id="IPR012902">
    <property type="entry name" value="N_methyl_site"/>
</dbReference>
<dbReference type="Proteomes" id="UP001310692">
    <property type="component" value="Unassembled WGS sequence"/>
</dbReference>
<keyword evidence="6" id="KW-0997">Cell inner membrane</keyword>
<dbReference type="InterPro" id="IPR000983">
    <property type="entry name" value="Bac_GSPG_pilin"/>
</dbReference>
<organism evidence="13 14">
    <name type="scientific">Hyphobacterium marinum</name>
    <dbReference type="NCBI Taxonomy" id="3116574"/>
    <lineage>
        <taxon>Bacteria</taxon>
        <taxon>Pseudomonadati</taxon>
        <taxon>Pseudomonadota</taxon>
        <taxon>Alphaproteobacteria</taxon>
        <taxon>Maricaulales</taxon>
        <taxon>Maricaulaceae</taxon>
        <taxon>Hyphobacterium</taxon>
    </lineage>
</organism>
<feature type="domain" description="Type II secretion system protein GspG C-terminal" evidence="12">
    <location>
        <begin position="42"/>
        <end position="146"/>
    </location>
</feature>
<name>A0ABU7LW73_9PROT</name>
<comment type="caution">
    <text evidence="13">The sequence shown here is derived from an EMBL/GenBank/DDBJ whole genome shotgun (WGS) entry which is preliminary data.</text>
</comment>
<evidence type="ECO:0000256" key="3">
    <source>
        <dbReference type="ARBA" id="ARBA00020042"/>
    </source>
</evidence>
<dbReference type="InterPro" id="IPR010054">
    <property type="entry name" value="Type2_sec_GspG"/>
</dbReference>
<keyword evidence="7 11" id="KW-0812">Transmembrane</keyword>
<keyword evidence="14" id="KW-1185">Reference proteome</keyword>
<dbReference type="Pfam" id="PF08334">
    <property type="entry name" value="T2SSG"/>
    <property type="match status" value="1"/>
</dbReference>
<dbReference type="PRINTS" id="PR00813">
    <property type="entry name" value="BCTERIALGSPG"/>
</dbReference>
<evidence type="ECO:0000313" key="13">
    <source>
        <dbReference type="EMBL" id="MEE2565726.1"/>
    </source>
</evidence>
<sequence>MTQNSTRNLPRSEPHKAGYTLTELIIVMVILGLLAAIVGPMLFSQLGRANSRTAETQMASFATSLGFYRLDVGSYPDSGIGLDALVQAPSGATGWSGPYLNAENGVPLDPWGEPYIYELVSPGHAVIRTLGRDKREGGEGEDADISRDIR</sequence>
<dbReference type="NCBIfam" id="TIGR02532">
    <property type="entry name" value="IV_pilin_GFxxxE"/>
    <property type="match status" value="1"/>
</dbReference>
<dbReference type="RefSeq" id="WP_330195258.1">
    <property type="nucleotide sequence ID" value="NZ_JAZDRO010000001.1"/>
</dbReference>
<dbReference type="Pfam" id="PF07963">
    <property type="entry name" value="N_methyl"/>
    <property type="match status" value="1"/>
</dbReference>
<evidence type="ECO:0000256" key="6">
    <source>
        <dbReference type="ARBA" id="ARBA00022519"/>
    </source>
</evidence>
<evidence type="ECO:0000256" key="4">
    <source>
        <dbReference type="ARBA" id="ARBA00022475"/>
    </source>
</evidence>
<keyword evidence="5" id="KW-0488">Methylation</keyword>
<dbReference type="NCBIfam" id="TIGR01710">
    <property type="entry name" value="typeII_sec_gspG"/>
    <property type="match status" value="1"/>
</dbReference>
<evidence type="ECO:0000256" key="8">
    <source>
        <dbReference type="ARBA" id="ARBA00022989"/>
    </source>
</evidence>
<dbReference type="SUPFAM" id="SSF54523">
    <property type="entry name" value="Pili subunits"/>
    <property type="match status" value="1"/>
</dbReference>
<keyword evidence="8 11" id="KW-1133">Transmembrane helix</keyword>
<feature type="transmembrane region" description="Helical" evidence="11">
    <location>
        <begin position="20"/>
        <end position="43"/>
    </location>
</feature>
<evidence type="ECO:0000256" key="10">
    <source>
        <dbReference type="SAM" id="MobiDB-lite"/>
    </source>
</evidence>
<dbReference type="InterPro" id="IPR013545">
    <property type="entry name" value="T2SS_protein-GspG_C"/>
</dbReference>
<dbReference type="Gene3D" id="3.30.700.10">
    <property type="entry name" value="Glycoprotein, Type 4 Pilin"/>
    <property type="match status" value="1"/>
</dbReference>
<comment type="subcellular location">
    <subcellularLocation>
        <location evidence="1">Cell inner membrane</location>
        <topology evidence="1">Single-pass membrane protein</topology>
    </subcellularLocation>
</comment>
<evidence type="ECO:0000256" key="7">
    <source>
        <dbReference type="ARBA" id="ARBA00022692"/>
    </source>
</evidence>